<feature type="region of interest" description="Disordered" evidence="6">
    <location>
        <begin position="528"/>
        <end position="565"/>
    </location>
</feature>
<evidence type="ECO:0000313" key="9">
    <source>
        <dbReference type="EMBL" id="RWA04262.1"/>
    </source>
</evidence>
<proteinExistence type="inferred from homology"/>
<feature type="transmembrane region" description="Helical" evidence="7">
    <location>
        <begin position="336"/>
        <end position="354"/>
    </location>
</feature>
<dbReference type="EMBL" id="RYZI01000600">
    <property type="protein sequence ID" value="RWA04262.1"/>
    <property type="molecule type" value="Genomic_DNA"/>
</dbReference>
<feature type="compositionally biased region" description="Basic and acidic residues" evidence="6">
    <location>
        <begin position="554"/>
        <end position="565"/>
    </location>
</feature>
<evidence type="ECO:0000256" key="1">
    <source>
        <dbReference type="ARBA" id="ARBA00004141"/>
    </source>
</evidence>
<dbReference type="InterPro" id="IPR020846">
    <property type="entry name" value="MFS_dom"/>
</dbReference>
<dbReference type="Gene3D" id="1.20.1250.20">
    <property type="entry name" value="MFS general substrate transporter like domains"/>
    <property type="match status" value="1"/>
</dbReference>
<dbReference type="PANTHER" id="PTHR23501:SF193">
    <property type="entry name" value="MULTIDRUG TRANSPORTER, PUTATIVE (AFU_ORTHOLOGUE AFUA_8G00940)-RELATED"/>
    <property type="match status" value="1"/>
</dbReference>
<dbReference type="GO" id="GO:0005886">
    <property type="term" value="C:plasma membrane"/>
    <property type="evidence" value="ECO:0007669"/>
    <property type="project" value="TreeGrafter"/>
</dbReference>
<comment type="similarity">
    <text evidence="2">Belongs to the major facilitator superfamily. TCR/Tet family.</text>
</comment>
<evidence type="ECO:0000256" key="6">
    <source>
        <dbReference type="SAM" id="MobiDB-lite"/>
    </source>
</evidence>
<evidence type="ECO:0000256" key="2">
    <source>
        <dbReference type="ARBA" id="ARBA00007520"/>
    </source>
</evidence>
<organism evidence="9 10">
    <name type="scientific">Xylaria grammica</name>
    <dbReference type="NCBI Taxonomy" id="363999"/>
    <lineage>
        <taxon>Eukaryota</taxon>
        <taxon>Fungi</taxon>
        <taxon>Dikarya</taxon>
        <taxon>Ascomycota</taxon>
        <taxon>Pezizomycotina</taxon>
        <taxon>Sordariomycetes</taxon>
        <taxon>Xylariomycetidae</taxon>
        <taxon>Xylariales</taxon>
        <taxon>Xylariaceae</taxon>
        <taxon>Xylaria</taxon>
    </lineage>
</organism>
<feature type="transmembrane region" description="Helical" evidence="7">
    <location>
        <begin position="198"/>
        <end position="216"/>
    </location>
</feature>
<feature type="domain" description="Major facilitator superfamily (MFS) profile" evidence="8">
    <location>
        <begin position="49"/>
        <end position="530"/>
    </location>
</feature>
<keyword evidence="5 7" id="KW-0472">Membrane</keyword>
<comment type="subcellular location">
    <subcellularLocation>
        <location evidence="1">Membrane</location>
        <topology evidence="1">Multi-pass membrane protein</topology>
    </subcellularLocation>
</comment>
<feature type="transmembrane region" description="Helical" evidence="7">
    <location>
        <begin position="366"/>
        <end position="390"/>
    </location>
</feature>
<feature type="transmembrane region" description="Helical" evidence="7">
    <location>
        <begin position="268"/>
        <end position="288"/>
    </location>
</feature>
<evidence type="ECO:0000256" key="7">
    <source>
        <dbReference type="SAM" id="Phobius"/>
    </source>
</evidence>
<keyword evidence="4 7" id="KW-1133">Transmembrane helix</keyword>
<dbReference type="InterPro" id="IPR036259">
    <property type="entry name" value="MFS_trans_sf"/>
</dbReference>
<dbReference type="CDD" id="cd17502">
    <property type="entry name" value="MFS_Azr1_MDR_like"/>
    <property type="match status" value="1"/>
</dbReference>
<feature type="transmembrane region" description="Helical" evidence="7">
    <location>
        <begin position="433"/>
        <end position="456"/>
    </location>
</feature>
<name>A0A439CQ95_9PEZI</name>
<feature type="transmembrane region" description="Helical" evidence="7">
    <location>
        <begin position="396"/>
        <end position="421"/>
    </location>
</feature>
<dbReference type="Proteomes" id="UP000286045">
    <property type="component" value="Unassembled WGS sequence"/>
</dbReference>
<dbReference type="Pfam" id="PF07690">
    <property type="entry name" value="MFS_1"/>
    <property type="match status" value="1"/>
</dbReference>
<evidence type="ECO:0000256" key="4">
    <source>
        <dbReference type="ARBA" id="ARBA00022989"/>
    </source>
</evidence>
<accession>A0A439CQ95</accession>
<feature type="transmembrane region" description="Helical" evidence="7">
    <location>
        <begin position="309"/>
        <end position="330"/>
    </location>
</feature>
<feature type="compositionally biased region" description="Basic and acidic residues" evidence="6">
    <location>
        <begin position="1"/>
        <end position="16"/>
    </location>
</feature>
<gene>
    <name evidence="9" type="ORF">EKO27_g10842</name>
</gene>
<sequence>METKSPDGNPDGKSDPPHIVSDSTAPNGPVDVELANKAPPKPQSQDTGHLTGLKLFILLGGLVLASILIFLDSSIISTAIPNITDEFHSLRDVGCAIFVPLTGGIYHNFPLKWSYLVFFLLFEVGSAVCGAAPSSAALIVGRVIAGIGASGLNSGAFTILSVTVPAEKRPVSQLGAVIGPLIGGAFTAHVTWRWCFYINLPIAALVAGPLLITHVPDQIVKKSPMTVLKNIHRHLDLLGFALFTGAIVQLLLALQFGGNRFAWNSSQVIGLFVGAGVTLIVWGFWNYHKGENALIPFHIVKRTVIFSSGINYSFLVATVYGSLYFLPIYFQAVKGVGPITSGVYLLAIILPQLVSAIASGKLVSMVGIVAPFALLGGVLNTLGMGLYSLLQPHTTVGYWIGFSILCGFGRGIGLNSPLIAAQAAVTPREIAPATAFLVWCQYIGPTIFLTLFNVAFDEGLRRQLHVHAPSVDAEAIILAGATEFRRIVSAQDLPSVLVAYATALDYTFYIGAGAGVVSWAAGWGMGWHKKKAAPPPNPPADQNMKQENGAGGSDMEKKSEKSEEK</sequence>
<protein>
    <recommendedName>
        <fullName evidence="8">Major facilitator superfamily (MFS) profile domain-containing protein</fullName>
    </recommendedName>
</protein>
<feature type="region of interest" description="Disordered" evidence="6">
    <location>
        <begin position="1"/>
        <end position="46"/>
    </location>
</feature>
<evidence type="ECO:0000259" key="8">
    <source>
        <dbReference type="PROSITE" id="PS50850"/>
    </source>
</evidence>
<comment type="caution">
    <text evidence="9">The sequence shown here is derived from an EMBL/GenBank/DDBJ whole genome shotgun (WGS) entry which is preliminary data.</text>
</comment>
<reference evidence="9 10" key="1">
    <citation type="submission" date="2018-12" db="EMBL/GenBank/DDBJ databases">
        <title>Draft genome sequence of Xylaria grammica IHI A82.</title>
        <authorList>
            <person name="Buettner E."/>
            <person name="Kellner H."/>
        </authorList>
    </citation>
    <scope>NUCLEOTIDE SEQUENCE [LARGE SCALE GENOMIC DNA]</scope>
    <source>
        <strain evidence="9 10">IHI A82</strain>
    </source>
</reference>
<evidence type="ECO:0000256" key="3">
    <source>
        <dbReference type="ARBA" id="ARBA00022692"/>
    </source>
</evidence>
<dbReference type="SUPFAM" id="SSF103473">
    <property type="entry name" value="MFS general substrate transporter"/>
    <property type="match status" value="1"/>
</dbReference>
<keyword evidence="10" id="KW-1185">Reference proteome</keyword>
<feature type="transmembrane region" description="Helical" evidence="7">
    <location>
        <begin position="174"/>
        <end position="192"/>
    </location>
</feature>
<evidence type="ECO:0000256" key="5">
    <source>
        <dbReference type="ARBA" id="ARBA00023136"/>
    </source>
</evidence>
<feature type="transmembrane region" description="Helical" evidence="7">
    <location>
        <begin position="52"/>
        <end position="71"/>
    </location>
</feature>
<feature type="transmembrane region" description="Helical" evidence="7">
    <location>
        <begin position="237"/>
        <end position="256"/>
    </location>
</feature>
<dbReference type="PROSITE" id="PS50850">
    <property type="entry name" value="MFS"/>
    <property type="match status" value="1"/>
</dbReference>
<feature type="transmembrane region" description="Helical" evidence="7">
    <location>
        <begin position="113"/>
        <end position="133"/>
    </location>
</feature>
<dbReference type="AlphaFoldDB" id="A0A439CQ95"/>
<evidence type="ECO:0000313" key="10">
    <source>
        <dbReference type="Proteomes" id="UP000286045"/>
    </source>
</evidence>
<dbReference type="GO" id="GO:0022857">
    <property type="term" value="F:transmembrane transporter activity"/>
    <property type="evidence" value="ECO:0007669"/>
    <property type="project" value="InterPro"/>
</dbReference>
<feature type="transmembrane region" description="Helical" evidence="7">
    <location>
        <begin position="139"/>
        <end position="162"/>
    </location>
</feature>
<dbReference type="InterPro" id="IPR011701">
    <property type="entry name" value="MFS"/>
</dbReference>
<keyword evidence="3 7" id="KW-0812">Transmembrane</keyword>
<dbReference type="PANTHER" id="PTHR23501">
    <property type="entry name" value="MAJOR FACILITATOR SUPERFAMILY"/>
    <property type="match status" value="1"/>
</dbReference>
<feature type="transmembrane region" description="Helical" evidence="7">
    <location>
        <begin position="506"/>
        <end position="525"/>
    </location>
</feature>